<dbReference type="EMBL" id="JARKIK010000079">
    <property type="protein sequence ID" value="KAK8726404.1"/>
    <property type="molecule type" value="Genomic_DNA"/>
</dbReference>
<dbReference type="CDD" id="cd00171">
    <property type="entry name" value="Sec7"/>
    <property type="match status" value="1"/>
</dbReference>
<dbReference type="Gene3D" id="1.10.220.20">
    <property type="match status" value="1"/>
</dbReference>
<feature type="compositionally biased region" description="Low complexity" evidence="6">
    <location>
        <begin position="292"/>
        <end position="305"/>
    </location>
</feature>
<feature type="region of interest" description="Disordered" evidence="6">
    <location>
        <begin position="24"/>
        <end position="368"/>
    </location>
</feature>
<feature type="compositionally biased region" description="Gly residues" evidence="6">
    <location>
        <begin position="437"/>
        <end position="446"/>
    </location>
</feature>
<dbReference type="InterPro" id="IPR000904">
    <property type="entry name" value="Sec7_dom"/>
</dbReference>
<feature type="compositionally biased region" description="Low complexity" evidence="6">
    <location>
        <begin position="46"/>
        <end position="62"/>
    </location>
</feature>
<evidence type="ECO:0000256" key="1">
    <source>
        <dbReference type="ARBA" id="ARBA00004496"/>
    </source>
</evidence>
<feature type="compositionally biased region" description="Pro residues" evidence="6">
    <location>
        <begin position="204"/>
        <end position="244"/>
    </location>
</feature>
<dbReference type="Pfam" id="PF16453">
    <property type="entry name" value="IQ_SEC7_PH"/>
    <property type="match status" value="1"/>
</dbReference>
<evidence type="ECO:0000256" key="3">
    <source>
        <dbReference type="ARBA" id="ARBA00022490"/>
    </source>
</evidence>
<keyword evidence="9" id="KW-1185">Reference proteome</keyword>
<evidence type="ECO:0000259" key="7">
    <source>
        <dbReference type="PROSITE" id="PS50190"/>
    </source>
</evidence>
<feature type="region of interest" description="Disordered" evidence="6">
    <location>
        <begin position="841"/>
        <end position="864"/>
    </location>
</feature>
<comment type="caution">
    <text evidence="8">The sequence shown here is derived from an EMBL/GenBank/DDBJ whole genome shotgun (WGS) entry which is preliminary data.</text>
</comment>
<dbReference type="GO" id="GO:0032012">
    <property type="term" value="P:regulation of ARF protein signal transduction"/>
    <property type="evidence" value="ECO:0007669"/>
    <property type="project" value="InterPro"/>
</dbReference>
<dbReference type="GO" id="GO:0030036">
    <property type="term" value="P:actin cytoskeleton organization"/>
    <property type="evidence" value="ECO:0007669"/>
    <property type="project" value="TreeGrafter"/>
</dbReference>
<feature type="region of interest" description="Disordered" evidence="6">
    <location>
        <begin position="1230"/>
        <end position="1255"/>
    </location>
</feature>
<dbReference type="FunFam" id="1.10.220.20:FF:000001">
    <property type="entry name" value="IQ motif and SEC7 domain-containing protein 1"/>
    <property type="match status" value="1"/>
</dbReference>
<feature type="region of interest" description="Disordered" evidence="6">
    <location>
        <begin position="1307"/>
        <end position="1352"/>
    </location>
</feature>
<feature type="domain" description="SEC7" evidence="7">
    <location>
        <begin position="891"/>
        <end position="1077"/>
    </location>
</feature>
<dbReference type="CDD" id="cd13318">
    <property type="entry name" value="PH_IQSEC"/>
    <property type="match status" value="1"/>
</dbReference>
<feature type="compositionally biased region" description="Pro residues" evidence="6">
    <location>
        <begin position="252"/>
        <end position="263"/>
    </location>
</feature>
<dbReference type="Gene3D" id="2.30.29.30">
    <property type="entry name" value="Pleckstrin-homology domain (PH domain)/Phosphotyrosine-binding domain (PTB)"/>
    <property type="match status" value="1"/>
</dbReference>
<dbReference type="SUPFAM" id="SSF50729">
    <property type="entry name" value="PH domain-like"/>
    <property type="match status" value="1"/>
</dbReference>
<dbReference type="FunFam" id="1.10.1000.11:FF:000009">
    <property type="entry name" value="IQ motif and SEC7 domain-containing protein"/>
    <property type="match status" value="1"/>
</dbReference>
<proteinExistence type="inferred from homology"/>
<dbReference type="PANTHER" id="PTHR10663">
    <property type="entry name" value="GUANYL-NUCLEOTIDE EXCHANGE FACTOR"/>
    <property type="match status" value="1"/>
</dbReference>
<feature type="compositionally biased region" description="Pro residues" evidence="6">
    <location>
        <begin position="130"/>
        <end position="143"/>
    </location>
</feature>
<keyword evidence="3" id="KW-0963">Cytoplasm</keyword>
<keyword evidence="5" id="KW-0175">Coiled coil</keyword>
<dbReference type="PANTHER" id="PTHR10663:SF342">
    <property type="entry name" value="FI21420P1"/>
    <property type="match status" value="1"/>
</dbReference>
<feature type="compositionally biased region" description="Polar residues" evidence="6">
    <location>
        <begin position="755"/>
        <end position="769"/>
    </location>
</feature>
<dbReference type="InterPro" id="IPR033742">
    <property type="entry name" value="IQSEC_PH"/>
</dbReference>
<evidence type="ECO:0000256" key="5">
    <source>
        <dbReference type="ARBA" id="ARBA00023054"/>
    </source>
</evidence>
<evidence type="ECO:0000256" key="4">
    <source>
        <dbReference type="ARBA" id="ARBA00022553"/>
    </source>
</evidence>
<accession>A0AAW0WJT1</accession>
<dbReference type="PROSITE" id="PS50096">
    <property type="entry name" value="IQ"/>
    <property type="match status" value="1"/>
</dbReference>
<comment type="similarity">
    <text evidence="2">Belongs to the BRAG family.</text>
</comment>
<evidence type="ECO:0000256" key="6">
    <source>
        <dbReference type="SAM" id="MobiDB-lite"/>
    </source>
</evidence>
<feature type="compositionally biased region" description="Polar residues" evidence="6">
    <location>
        <begin position="1236"/>
        <end position="1246"/>
    </location>
</feature>
<feature type="compositionally biased region" description="Low complexity" evidence="6">
    <location>
        <begin position="637"/>
        <end position="650"/>
    </location>
</feature>
<dbReference type="Pfam" id="PF01369">
    <property type="entry name" value="Sec7"/>
    <property type="match status" value="1"/>
</dbReference>
<dbReference type="PROSITE" id="PS50190">
    <property type="entry name" value="SEC7"/>
    <property type="match status" value="1"/>
</dbReference>
<sequence>MHVPPGVQPCPSCYAYCVPRAPGPSAGVPGGVPGPGAPPVPRHAHPPTLQQQQQESPNSSPHHSPHRTQPRPIQPPPPCNHQHQQHFQDNRFGSLPHAQPVPKVPPHYNSLPHNQPPPPALPPHHVECEPPLPPPHGGLPPGRPHMNQGLRPHHCHPPNQPPPPPPPPHSVFHCQQRCPPPTSHPQPYYGNMQNYLPPHAQRPHQPPQHHPQHPPLHPQQNPPLPQHPPPQHPQHLPPPHPQQRPPSQHISPPHPQQHIPPPHPQHHPQHQHPPQHPQQHPPPQHLPPPHPQQQSPPQHLHLQSQAFYGSLPHSAVNGQASNSSSNSSSSSGTAQTNSVYSSCYSQLPPPRPPPLPPPMPPPPQPFQQLRYGCLPHQHLVPPPPLQQQHHHYHQQQQQHYHQPQQIYTYLSPSCLHHISEVPTAGSPVKVDRGYCGKGPPGRGLGPGITKSYSVESSVPPIPPHLHHGHHHHHHNGSHSMRRPQQVVSQSSCVGTGGRRQVPRGSTADDSGNRNSRWRGSGAQGNVQGYELSQDFADMRLEMLERRYGGVVARRAAITIQRAYRRYAMYKKFRSITATAKAQEKRLSRRFTVDVPDYHDTEHLIRSEFDQLQRNLSATVYGEGRRPARSLSMRDSPRTTVTITTTSSSPSMRQPDPYDLHDTLASMNDSSLYCHVSAQSPLTPTSTPTPAPTHVRNGSGDYQGQQNDRDLKYFSSEDSGLGSQDGTCLNRIGVSGQRRTVRGPGGKKIPPEVPRRTSSIKSCESSGSNDRSVDNGSLSSVQSSGSDSSLSQSASDRATPLSTHDQMDNTDYHPTSPIWKRKNQQMSTSDVICDDKRLSQISENSEDSLQSHSSEGMTYSQTIPSQTPHSARYAHAHYTHTPHMPKVPEVVRKRQYRVGLNLFNKKPERGVTYLIGRGFLENSPQAVAKFLLTRKGLSKQMIGEYLGNLQNNFNMAVLECFAHDIDLSGMQVDVALRKFQTHFRMPGEAQKIERLMQVFAQRYCQCNRDIVAKLRDPETIFVLAFAIIMLNTDLHTASMKQEKRMKLEDFVKNLRGIDDGYDIEREMLEGMYQRIKAQEFRPGHDHVTQVLKVQQTMVGKKPNLALPHRRLVCYCRLYEIPDITKKERVGVHQREVFLFNDLLVVTKIFSKKKSSVTYTFRQSFPLAGLAVSTKEVPHYPYLMEIRHRVDNKVLIIFNARNEHDRTKFCEDLKESVCEMDEMESLRIEGELERQKASLRTSRPSSTAENRDSGVADMELLTTSEKNGTLKPDSTLKRSALSNSLLDIHEAEGVGQTVRRGSVGSLDSGMSVSFQSTSASNDTSPANGPSGGVQPFVSSASHGDLQHHLQRRTVTPNSSFLGQLFRPRRISRTELSTAGVEV</sequence>
<feature type="compositionally biased region" description="Polar residues" evidence="6">
    <location>
        <begin position="715"/>
        <end position="726"/>
    </location>
</feature>
<feature type="compositionally biased region" description="Polar residues" evidence="6">
    <location>
        <begin position="1307"/>
        <end position="1325"/>
    </location>
</feature>
<feature type="compositionally biased region" description="Pro residues" evidence="6">
    <location>
        <begin position="158"/>
        <end position="169"/>
    </location>
</feature>
<dbReference type="InterPro" id="IPR011993">
    <property type="entry name" value="PH-like_dom_sf"/>
</dbReference>
<dbReference type="SMART" id="SM00222">
    <property type="entry name" value="Sec7"/>
    <property type="match status" value="1"/>
</dbReference>
<feature type="compositionally biased region" description="Basic residues" evidence="6">
    <location>
        <begin position="464"/>
        <end position="481"/>
    </location>
</feature>
<feature type="region of interest" description="Disordered" evidence="6">
    <location>
        <begin position="623"/>
        <end position="655"/>
    </location>
</feature>
<name>A0AAW0WJT1_CHEQU</name>
<gene>
    <name evidence="8" type="ORF">OTU49_010252</name>
</gene>
<evidence type="ECO:0000256" key="2">
    <source>
        <dbReference type="ARBA" id="ARBA00006248"/>
    </source>
</evidence>
<organism evidence="8 9">
    <name type="scientific">Cherax quadricarinatus</name>
    <name type="common">Australian red claw crayfish</name>
    <dbReference type="NCBI Taxonomy" id="27406"/>
    <lineage>
        <taxon>Eukaryota</taxon>
        <taxon>Metazoa</taxon>
        <taxon>Ecdysozoa</taxon>
        <taxon>Arthropoda</taxon>
        <taxon>Crustacea</taxon>
        <taxon>Multicrustacea</taxon>
        <taxon>Malacostraca</taxon>
        <taxon>Eumalacostraca</taxon>
        <taxon>Eucarida</taxon>
        <taxon>Decapoda</taxon>
        <taxon>Pleocyemata</taxon>
        <taxon>Astacidea</taxon>
        <taxon>Parastacoidea</taxon>
        <taxon>Parastacidae</taxon>
        <taxon>Cherax</taxon>
    </lineage>
</organism>
<feature type="region of interest" description="Disordered" evidence="6">
    <location>
        <begin position="677"/>
        <end position="828"/>
    </location>
</feature>
<comment type="subcellular location">
    <subcellularLocation>
        <location evidence="1">Cytoplasm</location>
    </subcellularLocation>
</comment>
<evidence type="ECO:0000313" key="8">
    <source>
        <dbReference type="EMBL" id="KAK8726404.1"/>
    </source>
</evidence>
<keyword evidence="4" id="KW-0597">Phosphoprotein</keyword>
<evidence type="ECO:0000313" key="9">
    <source>
        <dbReference type="Proteomes" id="UP001445076"/>
    </source>
</evidence>
<feature type="compositionally biased region" description="Low complexity" evidence="6">
    <location>
        <begin position="314"/>
        <end position="339"/>
    </location>
</feature>
<feature type="compositionally biased region" description="Pro residues" evidence="6">
    <location>
        <begin position="347"/>
        <end position="365"/>
    </location>
</feature>
<dbReference type="Gene3D" id="1.10.1000.11">
    <property type="entry name" value="Arf Nucleotide-binding Site Opener,domain 2"/>
    <property type="match status" value="1"/>
</dbReference>
<feature type="compositionally biased region" description="Pro residues" evidence="6">
    <location>
        <begin position="274"/>
        <end position="291"/>
    </location>
</feature>
<feature type="compositionally biased region" description="Low complexity" evidence="6">
    <location>
        <begin position="773"/>
        <end position="794"/>
    </location>
</feature>
<dbReference type="InterPro" id="IPR035999">
    <property type="entry name" value="Sec7_dom_sf"/>
</dbReference>
<protein>
    <recommendedName>
        <fullName evidence="7">SEC7 domain-containing protein</fullName>
    </recommendedName>
</protein>
<reference evidence="8 9" key="1">
    <citation type="journal article" date="2024" name="BMC Genomics">
        <title>Genome assembly of redclaw crayfish (Cherax quadricarinatus) provides insights into its immune adaptation and hypoxia tolerance.</title>
        <authorList>
            <person name="Liu Z."/>
            <person name="Zheng J."/>
            <person name="Li H."/>
            <person name="Fang K."/>
            <person name="Wang S."/>
            <person name="He J."/>
            <person name="Zhou D."/>
            <person name="Weng S."/>
            <person name="Chi M."/>
            <person name="Gu Z."/>
            <person name="He J."/>
            <person name="Li F."/>
            <person name="Wang M."/>
        </authorList>
    </citation>
    <scope>NUCLEOTIDE SEQUENCE [LARGE SCALE GENOMIC DNA]</scope>
    <source>
        <strain evidence="8">ZL_2023a</strain>
    </source>
</reference>
<dbReference type="InterPro" id="IPR023394">
    <property type="entry name" value="Sec7_C_sf"/>
</dbReference>
<dbReference type="Proteomes" id="UP001445076">
    <property type="component" value="Unassembled WGS sequence"/>
</dbReference>
<feature type="region of interest" description="Disordered" evidence="6">
    <location>
        <begin position="437"/>
        <end position="525"/>
    </location>
</feature>
<dbReference type="SUPFAM" id="SSF48425">
    <property type="entry name" value="Sec7 domain"/>
    <property type="match status" value="1"/>
</dbReference>
<dbReference type="GO" id="GO:0005737">
    <property type="term" value="C:cytoplasm"/>
    <property type="evidence" value="ECO:0007669"/>
    <property type="project" value="UniProtKB-SubCell"/>
</dbReference>
<dbReference type="GO" id="GO:0005085">
    <property type="term" value="F:guanyl-nucleotide exchange factor activity"/>
    <property type="evidence" value="ECO:0007669"/>
    <property type="project" value="InterPro"/>
</dbReference>